<name>D5EFW3_AMICL</name>
<dbReference type="InterPro" id="IPR003838">
    <property type="entry name" value="ABC3_permease_C"/>
</dbReference>
<dbReference type="RefSeq" id="WP_013048708.1">
    <property type="nucleotide sequence ID" value="NC_014011.1"/>
</dbReference>
<keyword evidence="3" id="KW-1003">Cell membrane</keyword>
<dbReference type="eggNOG" id="COG4591">
    <property type="taxonomic scope" value="Bacteria"/>
</dbReference>
<comment type="similarity">
    <text evidence="2">Belongs to the ABC-4 integral membrane protein family. LolC/E subfamily.</text>
</comment>
<evidence type="ECO:0000256" key="6">
    <source>
        <dbReference type="ARBA" id="ARBA00023136"/>
    </source>
</evidence>
<evidence type="ECO:0000256" key="2">
    <source>
        <dbReference type="ARBA" id="ARBA00005236"/>
    </source>
</evidence>
<dbReference type="AlphaFoldDB" id="D5EFW3"/>
<dbReference type="EMBL" id="CP001997">
    <property type="protein sequence ID" value="ADE57445.1"/>
    <property type="molecule type" value="Genomic_DNA"/>
</dbReference>
<dbReference type="Proteomes" id="UP000002366">
    <property type="component" value="Chromosome"/>
</dbReference>
<evidence type="ECO:0000256" key="5">
    <source>
        <dbReference type="ARBA" id="ARBA00022989"/>
    </source>
</evidence>
<evidence type="ECO:0000256" key="7">
    <source>
        <dbReference type="SAM" id="Phobius"/>
    </source>
</evidence>
<keyword evidence="5 7" id="KW-1133">Transmembrane helix</keyword>
<gene>
    <name evidence="9" type="ordered locus">Amico_1327</name>
</gene>
<dbReference type="PANTHER" id="PTHR30489:SF0">
    <property type="entry name" value="LIPOPROTEIN-RELEASING SYSTEM TRANSMEMBRANE PROTEIN LOLE"/>
    <property type="match status" value="1"/>
</dbReference>
<feature type="transmembrane region" description="Helical" evidence="7">
    <location>
        <begin position="336"/>
        <end position="357"/>
    </location>
</feature>
<dbReference type="OrthoDB" id="840057at2"/>
<feature type="transmembrane region" description="Helical" evidence="7">
    <location>
        <begin position="388"/>
        <end position="411"/>
    </location>
</feature>
<evidence type="ECO:0000256" key="4">
    <source>
        <dbReference type="ARBA" id="ARBA00022692"/>
    </source>
</evidence>
<keyword evidence="6 7" id="KW-0472">Membrane</keyword>
<evidence type="ECO:0000259" key="8">
    <source>
        <dbReference type="Pfam" id="PF02687"/>
    </source>
</evidence>
<dbReference type="PANTHER" id="PTHR30489">
    <property type="entry name" value="LIPOPROTEIN-RELEASING SYSTEM TRANSMEMBRANE PROTEIN LOLE"/>
    <property type="match status" value="1"/>
</dbReference>
<sequence>MIIFILKGLMRDRSRSLFPVLMVTAGVFLTVFLYCFMEGAMGDLISSTAKFDTGHVKVMTKAYKELSDQIPNDLAIMGVEDLLSWLKNNEENMLWTARIRFGGLLDIPDERGETKAQGPAFGLGIDLFGENTPEKELFNIEKSIVRGHYPSQPNEILISDEFAKKLGVDIGGTVTLIGSTMYGSMAFYNFKVAGTVFFGMIPMDRGTVIADIRDVQNALDMADSASEIVGYTQDMLYSNDRMKKVAQRFNKEFAREDNDFSPLMTSLGQQDNFEEYLRYAGAVASIIVGIFVLAMSIVLWNSGLMNGLRRYGEIGVRLAMGESKGHLYRGMIVESLIIGLIGSILGTALGLAISYYMQYTGIDFGEMMPKSSMFISNVIRAQVTPASYIIGFLPGVFASVLGAMFAGIGIYKRETAQLIKELEI</sequence>
<evidence type="ECO:0000313" key="9">
    <source>
        <dbReference type="EMBL" id="ADE57445.1"/>
    </source>
</evidence>
<dbReference type="GO" id="GO:0044874">
    <property type="term" value="P:lipoprotein localization to outer membrane"/>
    <property type="evidence" value="ECO:0007669"/>
    <property type="project" value="TreeGrafter"/>
</dbReference>
<feature type="transmembrane region" description="Helical" evidence="7">
    <location>
        <begin position="20"/>
        <end position="41"/>
    </location>
</feature>
<dbReference type="GO" id="GO:0098797">
    <property type="term" value="C:plasma membrane protein complex"/>
    <property type="evidence" value="ECO:0007669"/>
    <property type="project" value="TreeGrafter"/>
</dbReference>
<dbReference type="KEGG" id="aco:Amico_1327"/>
<dbReference type="HOGENOM" id="CLU_646777_0_0_0"/>
<dbReference type="Pfam" id="PF02687">
    <property type="entry name" value="FtsX"/>
    <property type="match status" value="1"/>
</dbReference>
<comment type="subcellular location">
    <subcellularLocation>
        <location evidence="1">Cell membrane</location>
        <topology evidence="1">Multi-pass membrane protein</topology>
    </subcellularLocation>
</comment>
<organism evidence="9 10">
    <name type="scientific">Aminobacterium colombiense (strain DSM 12261 / ALA-1)</name>
    <dbReference type="NCBI Taxonomy" id="572547"/>
    <lineage>
        <taxon>Bacteria</taxon>
        <taxon>Thermotogati</taxon>
        <taxon>Synergistota</taxon>
        <taxon>Synergistia</taxon>
        <taxon>Synergistales</taxon>
        <taxon>Aminobacteriaceae</taxon>
        <taxon>Aminobacterium</taxon>
    </lineage>
</organism>
<keyword evidence="10" id="KW-1185">Reference proteome</keyword>
<reference evidence="9 10" key="1">
    <citation type="journal article" date="2010" name="Stand. Genomic Sci.">
        <title>Complete genome sequence of Aminobacterium colombiense type strain (ALA-1).</title>
        <authorList>
            <person name="Chertkov O."/>
            <person name="Sikorski J."/>
            <person name="Brambilla E."/>
            <person name="Lapidus A."/>
            <person name="Copeland A."/>
            <person name="Glavina Del Rio T."/>
            <person name="Nolan M."/>
            <person name="Lucas S."/>
            <person name="Tice H."/>
            <person name="Cheng J.F."/>
            <person name="Han C."/>
            <person name="Detter J.C."/>
            <person name="Bruce D."/>
            <person name="Tapia R."/>
            <person name="Goodwin L."/>
            <person name="Pitluck S."/>
            <person name="Liolios K."/>
            <person name="Ivanova N."/>
            <person name="Mavromatis K."/>
            <person name="Ovchinnikova G."/>
            <person name="Pati A."/>
            <person name="Chen A."/>
            <person name="Palaniappan K."/>
            <person name="Land M."/>
            <person name="Hauser L."/>
            <person name="Chang Y.J."/>
            <person name="Jeffries C.D."/>
            <person name="Spring S."/>
            <person name="Rohde M."/>
            <person name="Goker M."/>
            <person name="Bristow J."/>
            <person name="Eisen J.A."/>
            <person name="Markowitz V."/>
            <person name="Hugenholtz P."/>
            <person name="Kyrpides N.C."/>
            <person name="Klenk H.P."/>
        </authorList>
    </citation>
    <scope>NUCLEOTIDE SEQUENCE [LARGE SCALE GENOMIC DNA]</scope>
    <source>
        <strain evidence="10">DSM 12261 / ALA-1</strain>
    </source>
</reference>
<feature type="domain" description="ABC3 transporter permease C-terminal" evidence="8">
    <location>
        <begin position="286"/>
        <end position="414"/>
    </location>
</feature>
<keyword evidence="4 7" id="KW-0812">Transmembrane</keyword>
<evidence type="ECO:0000256" key="3">
    <source>
        <dbReference type="ARBA" id="ARBA00022475"/>
    </source>
</evidence>
<dbReference type="STRING" id="572547.Amico_1327"/>
<feature type="transmembrane region" description="Helical" evidence="7">
    <location>
        <begin position="276"/>
        <end position="300"/>
    </location>
</feature>
<evidence type="ECO:0000313" key="10">
    <source>
        <dbReference type="Proteomes" id="UP000002366"/>
    </source>
</evidence>
<proteinExistence type="inferred from homology"/>
<dbReference type="InterPro" id="IPR051447">
    <property type="entry name" value="Lipoprotein-release_system"/>
</dbReference>
<evidence type="ECO:0000256" key="1">
    <source>
        <dbReference type="ARBA" id="ARBA00004651"/>
    </source>
</evidence>
<accession>D5EFW3</accession>
<protein>
    <recommendedName>
        <fullName evidence="8">ABC3 transporter permease C-terminal domain-containing protein</fullName>
    </recommendedName>
</protein>